<keyword evidence="3 6" id="KW-1133">Transmembrane helix</keyword>
<protein>
    <recommendedName>
        <fullName evidence="9">Sphingoid long-chain base transporter RSB1</fullName>
    </recommendedName>
</protein>
<keyword evidence="4 6" id="KW-0472">Membrane</keyword>
<dbReference type="Proteomes" id="UP001172673">
    <property type="component" value="Unassembled WGS sequence"/>
</dbReference>
<feature type="compositionally biased region" description="Polar residues" evidence="5">
    <location>
        <begin position="293"/>
        <end position="302"/>
    </location>
</feature>
<comment type="subcellular location">
    <subcellularLocation>
        <location evidence="1">Membrane</location>
        <topology evidence="1">Multi-pass membrane protein</topology>
    </subcellularLocation>
</comment>
<feature type="transmembrane region" description="Helical" evidence="6">
    <location>
        <begin position="170"/>
        <end position="194"/>
    </location>
</feature>
<dbReference type="AlphaFoldDB" id="A0AA38WXX8"/>
<evidence type="ECO:0000256" key="2">
    <source>
        <dbReference type="ARBA" id="ARBA00022692"/>
    </source>
</evidence>
<dbReference type="PANTHER" id="PTHR31465:SF7">
    <property type="entry name" value="SPHINGOID LONG-CHAIN BASE TRANSPORTER RSB1"/>
    <property type="match status" value="1"/>
</dbReference>
<proteinExistence type="predicted"/>
<evidence type="ECO:0000256" key="5">
    <source>
        <dbReference type="SAM" id="MobiDB-lite"/>
    </source>
</evidence>
<evidence type="ECO:0000256" key="1">
    <source>
        <dbReference type="ARBA" id="ARBA00004141"/>
    </source>
</evidence>
<feature type="transmembrane region" description="Helical" evidence="6">
    <location>
        <begin position="214"/>
        <end position="232"/>
    </location>
</feature>
<evidence type="ECO:0000256" key="3">
    <source>
        <dbReference type="ARBA" id="ARBA00022989"/>
    </source>
</evidence>
<evidence type="ECO:0008006" key="9">
    <source>
        <dbReference type="Google" id="ProtNLM"/>
    </source>
</evidence>
<keyword evidence="2 6" id="KW-0812">Transmembrane</keyword>
<feature type="transmembrane region" description="Helical" evidence="6">
    <location>
        <begin position="252"/>
        <end position="271"/>
    </location>
</feature>
<organism evidence="7 8">
    <name type="scientific">Cladophialophora chaetospira</name>
    <dbReference type="NCBI Taxonomy" id="386627"/>
    <lineage>
        <taxon>Eukaryota</taxon>
        <taxon>Fungi</taxon>
        <taxon>Dikarya</taxon>
        <taxon>Ascomycota</taxon>
        <taxon>Pezizomycotina</taxon>
        <taxon>Eurotiomycetes</taxon>
        <taxon>Chaetothyriomycetidae</taxon>
        <taxon>Chaetothyriales</taxon>
        <taxon>Herpotrichiellaceae</taxon>
        <taxon>Cladophialophora</taxon>
    </lineage>
</organism>
<accession>A0AA38WXX8</accession>
<reference evidence="7" key="1">
    <citation type="submission" date="2022-10" db="EMBL/GenBank/DDBJ databases">
        <title>Culturing micro-colonial fungi from biological soil crusts in the Mojave desert and describing Neophaeococcomyces mojavensis, and introducing the new genera and species Taxawa tesnikishii.</title>
        <authorList>
            <person name="Kurbessoian T."/>
            <person name="Stajich J.E."/>
        </authorList>
    </citation>
    <scope>NUCLEOTIDE SEQUENCE</scope>
    <source>
        <strain evidence="7">TK_41</strain>
    </source>
</reference>
<name>A0AA38WXX8_9EURO</name>
<gene>
    <name evidence="7" type="ORF">H2200_012442</name>
</gene>
<dbReference type="PANTHER" id="PTHR31465">
    <property type="entry name" value="PROTEIN RTA1-RELATED"/>
    <property type="match status" value="1"/>
</dbReference>
<feature type="transmembrane region" description="Helical" evidence="6">
    <location>
        <begin position="34"/>
        <end position="53"/>
    </location>
</feature>
<feature type="transmembrane region" description="Helical" evidence="6">
    <location>
        <begin position="91"/>
        <end position="114"/>
    </location>
</feature>
<comment type="caution">
    <text evidence="7">The sequence shown here is derived from an EMBL/GenBank/DDBJ whole genome shotgun (WGS) entry which is preliminary data.</text>
</comment>
<evidence type="ECO:0000256" key="4">
    <source>
        <dbReference type="ARBA" id="ARBA00023136"/>
    </source>
</evidence>
<sequence>MSNPSNLVSFGPDANCTLSLCPVSATVYGYRPSIAANVVFLVLYGLCLIFNIAQLVRHRSWTFSISCILGCICEMLGYGGRILLYQNPFDFNGFMLQITCITFAPVFYCAAIYVTLTKIVNFLGPQYSRLPPNAYYWIFIPCDLVSLALQGTGGGMSTTSSGSSQVGVNIAIAGLSFQVFTLLCFIGLCLAYALSYRRHGGTFPRAKSAREFKIFIGLLSFAMICILIRCIYRIDELSEGYSGPLIGDEGLFIGLEGVMVVLAAFALNAVLEWKIKAMGKASGGSSDDKDVTIESSGNQETGTHGKAMY</sequence>
<keyword evidence="8" id="KW-1185">Reference proteome</keyword>
<evidence type="ECO:0000256" key="6">
    <source>
        <dbReference type="SAM" id="Phobius"/>
    </source>
</evidence>
<evidence type="ECO:0000313" key="8">
    <source>
        <dbReference type="Proteomes" id="UP001172673"/>
    </source>
</evidence>
<dbReference type="GO" id="GO:0005886">
    <property type="term" value="C:plasma membrane"/>
    <property type="evidence" value="ECO:0007669"/>
    <property type="project" value="TreeGrafter"/>
</dbReference>
<dbReference type="EMBL" id="JAPDRK010000023">
    <property type="protein sequence ID" value="KAJ9603147.1"/>
    <property type="molecule type" value="Genomic_DNA"/>
</dbReference>
<dbReference type="GO" id="GO:0000324">
    <property type="term" value="C:fungal-type vacuole"/>
    <property type="evidence" value="ECO:0007669"/>
    <property type="project" value="TreeGrafter"/>
</dbReference>
<feature type="transmembrane region" description="Helical" evidence="6">
    <location>
        <begin position="60"/>
        <end position="79"/>
    </location>
</feature>
<feature type="transmembrane region" description="Helical" evidence="6">
    <location>
        <begin position="134"/>
        <end position="150"/>
    </location>
</feature>
<dbReference type="InterPro" id="IPR007568">
    <property type="entry name" value="RTA1"/>
</dbReference>
<dbReference type="Pfam" id="PF04479">
    <property type="entry name" value="RTA1"/>
    <property type="match status" value="1"/>
</dbReference>
<feature type="region of interest" description="Disordered" evidence="5">
    <location>
        <begin position="280"/>
        <end position="309"/>
    </location>
</feature>
<evidence type="ECO:0000313" key="7">
    <source>
        <dbReference type="EMBL" id="KAJ9603147.1"/>
    </source>
</evidence>